<comment type="caution">
    <text evidence="2">The sequence shown here is derived from an EMBL/GenBank/DDBJ whole genome shotgun (WGS) entry which is preliminary data.</text>
</comment>
<evidence type="ECO:0000313" key="2">
    <source>
        <dbReference type="EMBL" id="PKW12632.1"/>
    </source>
</evidence>
<reference evidence="2" key="1">
    <citation type="submission" date="2017-12" db="EMBL/GenBank/DDBJ databases">
        <title>Sequencing the genomes of 1000 Actinobacteria strains.</title>
        <authorList>
            <person name="Klenk H.-P."/>
        </authorList>
    </citation>
    <scope>NUCLEOTIDE SEQUENCE [LARGE SCALE GENOMIC DNA]</scope>
    <source>
        <strain evidence="2">DSM 44228</strain>
    </source>
</reference>
<sequence>MPRNGKHPRAAREVQHVPVVEFVVDRAGRRRQDVRVEALEQGAFPIQQHGFGLLPLAPDDRRVGPVGQHRCAGSAAEFGGGTDVVLVPVGEDDPRQLDAQFGQQPGDGRTGTGDPGVDEGRGTAVVPEVGLSEFEPQQVEVRHDLDHVHAKRNSALGRCSSFSLRVNVFAA</sequence>
<feature type="region of interest" description="Disordered" evidence="1">
    <location>
        <begin position="95"/>
        <end position="122"/>
    </location>
</feature>
<dbReference type="AlphaFoldDB" id="A0A2N3XPU5"/>
<organism evidence="2 3">
    <name type="scientific">Saccharopolyspora spinosa</name>
    <dbReference type="NCBI Taxonomy" id="60894"/>
    <lineage>
        <taxon>Bacteria</taxon>
        <taxon>Bacillati</taxon>
        <taxon>Actinomycetota</taxon>
        <taxon>Actinomycetes</taxon>
        <taxon>Pseudonocardiales</taxon>
        <taxon>Pseudonocardiaceae</taxon>
        <taxon>Saccharopolyspora</taxon>
    </lineage>
</organism>
<dbReference type="Proteomes" id="UP000233786">
    <property type="component" value="Unassembled WGS sequence"/>
</dbReference>
<evidence type="ECO:0000256" key="1">
    <source>
        <dbReference type="SAM" id="MobiDB-lite"/>
    </source>
</evidence>
<keyword evidence="3" id="KW-1185">Reference proteome</keyword>
<evidence type="ECO:0000313" key="3">
    <source>
        <dbReference type="Proteomes" id="UP000233786"/>
    </source>
</evidence>
<accession>A0A2N3XPU5</accession>
<dbReference type="EMBL" id="PJNB01000001">
    <property type="protein sequence ID" value="PKW12632.1"/>
    <property type="molecule type" value="Genomic_DNA"/>
</dbReference>
<proteinExistence type="predicted"/>
<protein>
    <submittedName>
        <fullName evidence="2">Uncharacterized protein</fullName>
    </submittedName>
</protein>
<name>A0A2N3XPU5_SACSN</name>
<gene>
    <name evidence="2" type="ORF">A8926_0101</name>
</gene>